<sequence>MRRNSTRLEILFLGQRDVNVTRVCRDQAVRAYRAAQARGRRRVHSAI</sequence>
<organism evidence="1 2">
    <name type="scientific">Burkholderia multivorans CGD2</name>
    <dbReference type="NCBI Taxonomy" id="513052"/>
    <lineage>
        <taxon>Bacteria</taxon>
        <taxon>Pseudomonadati</taxon>
        <taxon>Pseudomonadota</taxon>
        <taxon>Betaproteobacteria</taxon>
        <taxon>Burkholderiales</taxon>
        <taxon>Burkholderiaceae</taxon>
        <taxon>Burkholderia</taxon>
        <taxon>Burkholderia cepacia complex</taxon>
    </lineage>
</organism>
<dbReference type="EMBL" id="ACFC01000001">
    <property type="protein sequence ID" value="EEE09100.1"/>
    <property type="molecule type" value="Genomic_DNA"/>
</dbReference>
<comment type="caution">
    <text evidence="1">The sequence shown here is derived from an EMBL/GenBank/DDBJ whole genome shotgun (WGS) entry which is preliminary data.</text>
</comment>
<dbReference type="AlphaFoldDB" id="B9BH36"/>
<name>B9BH36_9BURK</name>
<evidence type="ECO:0000313" key="1">
    <source>
        <dbReference type="EMBL" id="EEE09100.1"/>
    </source>
</evidence>
<evidence type="ECO:0000313" key="2">
    <source>
        <dbReference type="Proteomes" id="UP000004535"/>
    </source>
</evidence>
<dbReference type="Proteomes" id="UP000004535">
    <property type="component" value="Unassembled WGS sequence"/>
</dbReference>
<accession>B9BH36</accession>
<proteinExistence type="predicted"/>
<protein>
    <submittedName>
        <fullName evidence="1">Uncharacterized protein</fullName>
    </submittedName>
</protein>
<gene>
    <name evidence="1" type="ORF">BURMUCGD2_4472</name>
</gene>
<reference evidence="1 2" key="1">
    <citation type="journal article" date="2012" name="J. Bacteriol.">
        <title>Draft Genome Sequence Determination for Cystic Fibrosis and Chronic Granulomatous Disease Burkholderia multivorans Isolates.</title>
        <authorList>
            <person name="Varga J.J."/>
            <person name="Losada L."/>
            <person name="Zelazny A.M."/>
            <person name="Brinkac L."/>
            <person name="Harkins D."/>
            <person name="Radune D."/>
            <person name="Hostetler J."/>
            <person name="Sampaio E.P."/>
            <person name="Ronning C.M."/>
            <person name="Nierman W.C."/>
            <person name="Greenberg D.E."/>
            <person name="Holland S.M."/>
            <person name="Goldberg J.B."/>
        </authorList>
    </citation>
    <scope>NUCLEOTIDE SEQUENCE [LARGE SCALE GENOMIC DNA]</scope>
    <source>
        <strain evidence="1 2">CGD2</strain>
    </source>
</reference>